<reference evidence="2 3" key="1">
    <citation type="submission" date="2016-10" db="EMBL/GenBank/DDBJ databases">
        <authorList>
            <person name="de Groot N.N."/>
        </authorList>
    </citation>
    <scope>NUCLEOTIDE SEQUENCE [LARGE SCALE GENOMIC DNA]</scope>
    <source>
        <strain evidence="2 3">DSM 25186</strain>
    </source>
</reference>
<keyword evidence="1" id="KW-0732">Signal</keyword>
<dbReference type="Proteomes" id="UP000198510">
    <property type="component" value="Unassembled WGS sequence"/>
</dbReference>
<feature type="chain" id="PRO_5011741759" description="DUF4476 domain-containing protein" evidence="1">
    <location>
        <begin position="20"/>
        <end position="235"/>
    </location>
</feature>
<keyword evidence="3" id="KW-1185">Reference proteome</keyword>
<proteinExistence type="predicted"/>
<evidence type="ECO:0000313" key="3">
    <source>
        <dbReference type="Proteomes" id="UP000198510"/>
    </source>
</evidence>
<sequence>MKRLLSFFVLILLTHPLAAQWTKGRLFTWEGDTLKGQVRYIANDVVEIDQQGQVLKFTPEQIQGFDLWDAYLNGVRYYQALKRGEGNEELLNIAAFFEVIYEGEPYSLLGRRVTMRTPDRPVYPSMSPYAYRYNYFYDPFFNPSRFNSSSTKLFEILYIRNAKREEIEQYTDETLVNQNRIALSFDNPNTVMLDRLFARQSEAMLAFIKQNKLNPRKRQDVIDMLREYNARAETP</sequence>
<evidence type="ECO:0000313" key="2">
    <source>
        <dbReference type="EMBL" id="SDL12715.1"/>
    </source>
</evidence>
<dbReference type="AlphaFoldDB" id="A0A1G9HIJ3"/>
<feature type="signal peptide" evidence="1">
    <location>
        <begin position="1"/>
        <end position="19"/>
    </location>
</feature>
<accession>A0A1G9HIJ3</accession>
<dbReference type="RefSeq" id="WP_089682560.1">
    <property type="nucleotide sequence ID" value="NZ_FNFO01000004.1"/>
</dbReference>
<evidence type="ECO:0008006" key="4">
    <source>
        <dbReference type="Google" id="ProtNLM"/>
    </source>
</evidence>
<evidence type="ECO:0000256" key="1">
    <source>
        <dbReference type="SAM" id="SignalP"/>
    </source>
</evidence>
<protein>
    <recommendedName>
        <fullName evidence="4">DUF4476 domain-containing protein</fullName>
    </recommendedName>
</protein>
<dbReference type="OrthoDB" id="979024at2"/>
<gene>
    <name evidence="2" type="ORF">SAMN05421823_104447</name>
</gene>
<dbReference type="EMBL" id="FNFO01000004">
    <property type="protein sequence ID" value="SDL12715.1"/>
    <property type="molecule type" value="Genomic_DNA"/>
</dbReference>
<name>A0A1G9HIJ3_9BACT</name>
<organism evidence="2 3">
    <name type="scientific">Catalinimonas alkaloidigena</name>
    <dbReference type="NCBI Taxonomy" id="1075417"/>
    <lineage>
        <taxon>Bacteria</taxon>
        <taxon>Pseudomonadati</taxon>
        <taxon>Bacteroidota</taxon>
        <taxon>Cytophagia</taxon>
        <taxon>Cytophagales</taxon>
        <taxon>Catalimonadaceae</taxon>
        <taxon>Catalinimonas</taxon>
    </lineage>
</organism>